<dbReference type="PANTHER" id="PTHR43540">
    <property type="entry name" value="PEROXYUREIDOACRYLATE/UREIDOACRYLATE AMIDOHYDROLASE-RELATED"/>
    <property type="match status" value="1"/>
</dbReference>
<keyword evidence="1" id="KW-0378">Hydrolase</keyword>
<dbReference type="InterPro" id="IPR000868">
    <property type="entry name" value="Isochorismatase-like_dom"/>
</dbReference>
<accession>A0ABQ2J9Y0</accession>
<feature type="region of interest" description="Disordered" evidence="2">
    <location>
        <begin position="1"/>
        <end position="46"/>
    </location>
</feature>
<gene>
    <name evidence="4" type="ORF">GCM10012285_24530</name>
</gene>
<keyword evidence="5" id="KW-1185">Reference proteome</keyword>
<proteinExistence type="predicted"/>
<evidence type="ECO:0000256" key="1">
    <source>
        <dbReference type="ARBA" id="ARBA00022801"/>
    </source>
</evidence>
<dbReference type="Proteomes" id="UP000600080">
    <property type="component" value="Unassembled WGS sequence"/>
</dbReference>
<evidence type="ECO:0000313" key="5">
    <source>
        <dbReference type="Proteomes" id="UP000600080"/>
    </source>
</evidence>
<dbReference type="Pfam" id="PF00857">
    <property type="entry name" value="Isochorismatase"/>
    <property type="match status" value="1"/>
</dbReference>
<reference evidence="5" key="1">
    <citation type="journal article" date="2019" name="Int. J. Syst. Evol. Microbiol.">
        <title>The Global Catalogue of Microorganisms (GCM) 10K type strain sequencing project: providing services to taxonomists for standard genome sequencing and annotation.</title>
        <authorList>
            <consortium name="The Broad Institute Genomics Platform"/>
            <consortium name="The Broad Institute Genome Sequencing Center for Infectious Disease"/>
            <person name="Wu L."/>
            <person name="Ma J."/>
        </authorList>
    </citation>
    <scope>NUCLEOTIDE SEQUENCE [LARGE SCALE GENOMIC DNA]</scope>
    <source>
        <strain evidence="5">CGMCC 4.7323</strain>
    </source>
</reference>
<comment type="caution">
    <text evidence="4">The sequence shown here is derived from an EMBL/GenBank/DDBJ whole genome shotgun (WGS) entry which is preliminary data.</text>
</comment>
<feature type="compositionally biased region" description="Basic and acidic residues" evidence="2">
    <location>
        <begin position="15"/>
        <end position="31"/>
    </location>
</feature>
<evidence type="ECO:0000313" key="4">
    <source>
        <dbReference type="EMBL" id="GGN43276.1"/>
    </source>
</evidence>
<dbReference type="PANTHER" id="PTHR43540:SF6">
    <property type="entry name" value="ISOCHORISMATASE-LIKE DOMAIN-CONTAINING PROTEIN"/>
    <property type="match status" value="1"/>
</dbReference>
<sequence>MKEEAFEEVSPKGGRIHDWKRWGDSPRDGPCKGRRQGALRASGSELTGARMSATALTVINMRNSYEHEDAELLLPSVRKVLPHLASLIARARQSETEVRQCQLPALAVAPRRAARHRPSGPRADLVEPVRPVENSLFVIKARHSIFYETPLEYLLSHHGIDTTVLCGHVTKQCVHYSALDAHIRHIGVTVVEDAISTGPWRRLPPCA</sequence>
<dbReference type="SUPFAM" id="SSF52499">
    <property type="entry name" value="Isochorismatase-like hydrolases"/>
    <property type="match status" value="1"/>
</dbReference>
<protein>
    <recommendedName>
        <fullName evidence="3">Isochorismatase-like domain-containing protein</fullName>
    </recommendedName>
</protein>
<evidence type="ECO:0000259" key="3">
    <source>
        <dbReference type="Pfam" id="PF00857"/>
    </source>
</evidence>
<organism evidence="4 5">
    <name type="scientific">Streptomyces kronopolitis</name>
    <dbReference type="NCBI Taxonomy" id="1612435"/>
    <lineage>
        <taxon>Bacteria</taxon>
        <taxon>Bacillati</taxon>
        <taxon>Actinomycetota</taxon>
        <taxon>Actinomycetes</taxon>
        <taxon>Kitasatosporales</taxon>
        <taxon>Streptomycetaceae</taxon>
        <taxon>Streptomyces</taxon>
    </lineage>
</organism>
<name>A0ABQ2J9Y0_9ACTN</name>
<feature type="domain" description="Isochorismatase-like" evidence="3">
    <location>
        <begin position="54"/>
        <end position="197"/>
    </location>
</feature>
<dbReference type="EMBL" id="BMND01000008">
    <property type="protein sequence ID" value="GGN43276.1"/>
    <property type="molecule type" value="Genomic_DNA"/>
</dbReference>
<dbReference type="InterPro" id="IPR036380">
    <property type="entry name" value="Isochorismatase-like_sf"/>
</dbReference>
<dbReference type="CDD" id="cd00431">
    <property type="entry name" value="cysteine_hydrolases"/>
    <property type="match status" value="1"/>
</dbReference>
<dbReference type="InterPro" id="IPR050272">
    <property type="entry name" value="Isochorismatase-like_hydrls"/>
</dbReference>
<dbReference type="Gene3D" id="3.40.50.850">
    <property type="entry name" value="Isochorismatase-like"/>
    <property type="match status" value="1"/>
</dbReference>
<evidence type="ECO:0000256" key="2">
    <source>
        <dbReference type="SAM" id="MobiDB-lite"/>
    </source>
</evidence>